<dbReference type="InterPro" id="IPR027417">
    <property type="entry name" value="P-loop_NTPase"/>
</dbReference>
<evidence type="ECO:0000259" key="1">
    <source>
        <dbReference type="Pfam" id="PF13614"/>
    </source>
</evidence>
<dbReference type="InterPro" id="IPR025669">
    <property type="entry name" value="AAA_dom"/>
</dbReference>
<evidence type="ECO:0000313" key="3">
    <source>
        <dbReference type="Proteomes" id="UP000628448"/>
    </source>
</evidence>
<dbReference type="Pfam" id="PF13614">
    <property type="entry name" value="AAA_31"/>
    <property type="match status" value="1"/>
</dbReference>
<dbReference type="PANTHER" id="PTHR13696:SF52">
    <property type="entry name" value="PARA FAMILY PROTEIN CT_582"/>
    <property type="match status" value="1"/>
</dbReference>
<dbReference type="PANTHER" id="PTHR13696">
    <property type="entry name" value="P-LOOP CONTAINING NUCLEOSIDE TRIPHOSPHATE HYDROLASE"/>
    <property type="match status" value="1"/>
</dbReference>
<reference evidence="2" key="1">
    <citation type="submission" date="2020-11" db="EMBL/GenBank/DDBJ databases">
        <title>Bacterial whole genome sequence for Panacibacter sp. DH6.</title>
        <authorList>
            <person name="Le V."/>
            <person name="Ko S."/>
            <person name="Ahn C.-Y."/>
            <person name="Oh H.-M."/>
        </authorList>
    </citation>
    <scope>NUCLEOTIDE SEQUENCE</scope>
    <source>
        <strain evidence="2">DH6</strain>
    </source>
</reference>
<dbReference type="AlphaFoldDB" id="A0A931DZ65"/>
<comment type="caution">
    <text evidence="2">The sequence shown here is derived from an EMBL/GenBank/DDBJ whole genome shotgun (WGS) entry which is preliminary data.</text>
</comment>
<protein>
    <submittedName>
        <fullName evidence="2">ParA family protein</fullName>
    </submittedName>
</protein>
<organism evidence="2 3">
    <name type="scientific">Panacibacter microcysteis</name>
    <dbReference type="NCBI Taxonomy" id="2793269"/>
    <lineage>
        <taxon>Bacteria</taxon>
        <taxon>Pseudomonadati</taxon>
        <taxon>Bacteroidota</taxon>
        <taxon>Chitinophagia</taxon>
        <taxon>Chitinophagales</taxon>
        <taxon>Chitinophagaceae</taxon>
        <taxon>Panacibacter</taxon>
    </lineage>
</organism>
<dbReference type="Proteomes" id="UP000628448">
    <property type="component" value="Unassembled WGS sequence"/>
</dbReference>
<feature type="domain" description="AAA" evidence="1">
    <location>
        <begin position="3"/>
        <end position="163"/>
    </location>
</feature>
<evidence type="ECO:0000313" key="2">
    <source>
        <dbReference type="EMBL" id="MBG9375637.1"/>
    </source>
</evidence>
<proteinExistence type="predicted"/>
<dbReference type="CDD" id="cd02042">
    <property type="entry name" value="ParAB_family"/>
    <property type="match status" value="1"/>
</dbReference>
<sequence>MVSIALYNLKGGVGKTAAAVNLAYLAAADGLKTLLWDLDPQGSSSFYFNVAADVKNESRKLLTGELPAKDAVKDSAFENLWIIPSDLSARDVDIALDDLKQSRKKLKSVLNTLKQFDLVVLDSPPGISLLHDNVFNAADWILMPNIPTTLSIRSFETVMQYFKDHDLDAGIIKCFFSMVDHRKNLHHEVMQEFYKDKLFFKNYIPYLSDVEKMGTHQAPVFEFANSSYAAQCYRDLWNEIKKTCL</sequence>
<gene>
    <name evidence="2" type="ORF">I5907_05290</name>
</gene>
<dbReference type="Gene3D" id="3.40.50.300">
    <property type="entry name" value="P-loop containing nucleotide triphosphate hydrolases"/>
    <property type="match status" value="1"/>
</dbReference>
<accession>A0A931DZ65</accession>
<dbReference type="SUPFAM" id="SSF52540">
    <property type="entry name" value="P-loop containing nucleoside triphosphate hydrolases"/>
    <property type="match status" value="1"/>
</dbReference>
<keyword evidence="3" id="KW-1185">Reference proteome</keyword>
<dbReference type="EMBL" id="JADWYR010000001">
    <property type="protein sequence ID" value="MBG9375637.1"/>
    <property type="molecule type" value="Genomic_DNA"/>
</dbReference>
<name>A0A931DZ65_9BACT</name>
<dbReference type="InterPro" id="IPR050678">
    <property type="entry name" value="DNA_Partitioning_ATPase"/>
</dbReference>